<dbReference type="Proteomes" id="UP000001555">
    <property type="component" value="Unassembled WGS sequence"/>
</dbReference>
<dbReference type="PaxDb" id="6945-B7PYV4"/>
<evidence type="ECO:0000313" key="3">
    <source>
        <dbReference type="Proteomes" id="UP000001555"/>
    </source>
</evidence>
<protein>
    <submittedName>
        <fullName evidence="1 2">Uncharacterized protein</fullName>
    </submittedName>
</protein>
<dbReference type="VEuPathDB" id="VectorBase:ISCW010264"/>
<reference evidence="1 3" key="1">
    <citation type="submission" date="2008-03" db="EMBL/GenBank/DDBJ databases">
        <title>Annotation of Ixodes scapularis.</title>
        <authorList>
            <consortium name="Ixodes scapularis Genome Project Consortium"/>
            <person name="Caler E."/>
            <person name="Hannick L.I."/>
            <person name="Bidwell S."/>
            <person name="Joardar V."/>
            <person name="Thiagarajan M."/>
            <person name="Amedeo P."/>
            <person name="Galinsky K.J."/>
            <person name="Schobel S."/>
            <person name="Inman J."/>
            <person name="Hostetler J."/>
            <person name="Miller J."/>
            <person name="Hammond M."/>
            <person name="Megy K."/>
            <person name="Lawson D."/>
            <person name="Kodira C."/>
            <person name="Sutton G."/>
            <person name="Meyer J."/>
            <person name="Hill C.A."/>
            <person name="Birren B."/>
            <person name="Nene V."/>
            <person name="Collins F."/>
            <person name="Alarcon-Chaidez F."/>
            <person name="Wikel S."/>
            <person name="Strausberg R."/>
        </authorList>
    </citation>
    <scope>NUCLEOTIDE SEQUENCE [LARGE SCALE GENOMIC DNA]</scope>
    <source>
        <strain evidence="3">Wikel</strain>
        <strain evidence="1">Wikel colony</strain>
    </source>
</reference>
<dbReference type="InParanoid" id="B7PYV4"/>
<dbReference type="EMBL" id="DS822268">
    <property type="protein sequence ID" value="EEC11776.1"/>
    <property type="molecule type" value="Genomic_DNA"/>
</dbReference>
<evidence type="ECO:0000313" key="2">
    <source>
        <dbReference type="EnsemblMetazoa" id="ISCW010264-PA"/>
    </source>
</evidence>
<dbReference type="HOGENOM" id="CLU_1798583_0_0_1"/>
<evidence type="ECO:0000313" key="1">
    <source>
        <dbReference type="EMBL" id="EEC11776.1"/>
    </source>
</evidence>
<keyword evidence="3" id="KW-1185">Reference proteome</keyword>
<proteinExistence type="predicted"/>
<sequence>MHVHKLYIEDVSIDGRNDPFLGQYITRSHTSEKAASTAVTLFLISKLQFHSEAHKSAFTAGTSLNTISYIEQKCVDSSLPWLLFICSQGSGPRSHLSLITLQMLTEQVTQTLKTFIFIVKYLCKLHLHNCTWMPPRECTFGVCQ</sequence>
<dbReference type="AlphaFoldDB" id="B7PYV4"/>
<reference evidence="2" key="2">
    <citation type="submission" date="2020-05" db="UniProtKB">
        <authorList>
            <consortium name="EnsemblMetazoa"/>
        </authorList>
    </citation>
    <scope>IDENTIFICATION</scope>
    <source>
        <strain evidence="2">wikel</strain>
    </source>
</reference>
<name>B7PYV4_IXOSC</name>
<organism>
    <name type="scientific">Ixodes scapularis</name>
    <name type="common">Black-legged tick</name>
    <name type="synonym">Deer tick</name>
    <dbReference type="NCBI Taxonomy" id="6945"/>
    <lineage>
        <taxon>Eukaryota</taxon>
        <taxon>Metazoa</taxon>
        <taxon>Ecdysozoa</taxon>
        <taxon>Arthropoda</taxon>
        <taxon>Chelicerata</taxon>
        <taxon>Arachnida</taxon>
        <taxon>Acari</taxon>
        <taxon>Parasitiformes</taxon>
        <taxon>Ixodida</taxon>
        <taxon>Ixodoidea</taxon>
        <taxon>Ixodidae</taxon>
        <taxon>Ixodinae</taxon>
        <taxon>Ixodes</taxon>
    </lineage>
</organism>
<dbReference type="EnsemblMetazoa" id="ISCW010264-RA">
    <property type="protein sequence ID" value="ISCW010264-PA"/>
    <property type="gene ID" value="ISCW010264"/>
</dbReference>
<dbReference type="EMBL" id="ABJB010711692">
    <property type="status" value="NOT_ANNOTATED_CDS"/>
    <property type="molecule type" value="Genomic_DNA"/>
</dbReference>
<gene>
    <name evidence="1" type="ORF">IscW_ISCW010264</name>
</gene>
<dbReference type="VEuPathDB" id="VectorBase:ISCI010264"/>
<accession>B7PYV4</accession>